<comment type="caution">
    <text evidence="4">The sequence shown here is derived from an EMBL/GenBank/DDBJ whole genome shotgun (WGS) entry which is preliminary data.</text>
</comment>
<keyword evidence="2" id="KW-0812">Transmembrane</keyword>
<organism evidence="4 5">
    <name type="scientific">Oedothorax gibbosus</name>
    <dbReference type="NCBI Taxonomy" id="931172"/>
    <lineage>
        <taxon>Eukaryota</taxon>
        <taxon>Metazoa</taxon>
        <taxon>Ecdysozoa</taxon>
        <taxon>Arthropoda</taxon>
        <taxon>Chelicerata</taxon>
        <taxon>Arachnida</taxon>
        <taxon>Araneae</taxon>
        <taxon>Araneomorphae</taxon>
        <taxon>Entelegynae</taxon>
        <taxon>Araneoidea</taxon>
        <taxon>Linyphiidae</taxon>
        <taxon>Erigoninae</taxon>
        <taxon>Oedothorax</taxon>
    </lineage>
</organism>
<name>A0AAV6U3M3_9ARAC</name>
<feature type="chain" id="PRO_5043764703" evidence="3">
    <location>
        <begin position="29"/>
        <end position="296"/>
    </location>
</feature>
<keyword evidence="2" id="KW-1133">Transmembrane helix</keyword>
<dbReference type="EMBL" id="JAFNEN010000717">
    <property type="protein sequence ID" value="KAG8178115.1"/>
    <property type="molecule type" value="Genomic_DNA"/>
</dbReference>
<protein>
    <submittedName>
        <fullName evidence="4">Uncharacterized protein</fullName>
    </submittedName>
</protein>
<feature type="transmembrane region" description="Helical" evidence="2">
    <location>
        <begin position="103"/>
        <end position="126"/>
    </location>
</feature>
<keyword evidence="5" id="KW-1185">Reference proteome</keyword>
<accession>A0AAV6U3M3</accession>
<dbReference type="Proteomes" id="UP000827092">
    <property type="component" value="Unassembled WGS sequence"/>
</dbReference>
<reference evidence="4 5" key="1">
    <citation type="journal article" date="2022" name="Nat. Ecol. Evol.">
        <title>A masculinizing supergene underlies an exaggerated male reproductive morph in a spider.</title>
        <authorList>
            <person name="Hendrickx F."/>
            <person name="De Corte Z."/>
            <person name="Sonet G."/>
            <person name="Van Belleghem S.M."/>
            <person name="Kostlbacher S."/>
            <person name="Vangestel C."/>
        </authorList>
    </citation>
    <scope>NUCLEOTIDE SEQUENCE [LARGE SCALE GENOMIC DNA]</scope>
    <source>
        <strain evidence="4">W744_W776</strain>
    </source>
</reference>
<evidence type="ECO:0000313" key="5">
    <source>
        <dbReference type="Proteomes" id="UP000827092"/>
    </source>
</evidence>
<evidence type="ECO:0000313" key="4">
    <source>
        <dbReference type="EMBL" id="KAG8178115.1"/>
    </source>
</evidence>
<sequence length="296" mass="32494">MVSLKHPIFRIISIFVLLFGTPIRCGFTDSINTHSVDHVISSIKTPQIGDNTTLMANAKKEQRQGFYPAGNQFSSALASMAHLGSFGNMASMGGLRTVMMGGMLYGLSLIPAVVLALGGSGLPLGGMLSTLGLSKRALHSETSSAKLPLLTENQTRRLLQMLQSAFRQWNIADEHCKQLFVCQMYRQVSSNGVTPDLDLFKEALLHILERGGQRRAGRAAEHLLAEYEHYFHAARMGMAQDSCEANFPKCDLSLYPKDDGFKPTNNNKKKAPKKPTRKEPMRGDAGLEPNSKKTLV</sequence>
<proteinExistence type="predicted"/>
<gene>
    <name evidence="4" type="ORF">JTE90_017462</name>
</gene>
<keyword evidence="3" id="KW-0732">Signal</keyword>
<feature type="region of interest" description="Disordered" evidence="1">
    <location>
        <begin position="257"/>
        <end position="296"/>
    </location>
</feature>
<evidence type="ECO:0000256" key="2">
    <source>
        <dbReference type="SAM" id="Phobius"/>
    </source>
</evidence>
<keyword evidence="2" id="KW-0472">Membrane</keyword>
<feature type="signal peptide" evidence="3">
    <location>
        <begin position="1"/>
        <end position="28"/>
    </location>
</feature>
<dbReference type="AlphaFoldDB" id="A0AAV6U3M3"/>
<feature type="compositionally biased region" description="Basic residues" evidence="1">
    <location>
        <begin position="267"/>
        <end position="276"/>
    </location>
</feature>
<evidence type="ECO:0000256" key="3">
    <source>
        <dbReference type="SAM" id="SignalP"/>
    </source>
</evidence>
<evidence type="ECO:0000256" key="1">
    <source>
        <dbReference type="SAM" id="MobiDB-lite"/>
    </source>
</evidence>